<sequence>MLTKIASALLFLILTLSLFGCAKIGETTGKTIKEVKEMPHEFHEGYKKGRTSTEDEI</sequence>
<gene>
    <name evidence="1" type="ORF">SAMN06295933_2321</name>
</gene>
<organism evidence="1 2">
    <name type="scientific">Desulfovibrio gilichinskyi</name>
    <dbReference type="NCBI Taxonomy" id="1519643"/>
    <lineage>
        <taxon>Bacteria</taxon>
        <taxon>Pseudomonadati</taxon>
        <taxon>Thermodesulfobacteriota</taxon>
        <taxon>Desulfovibrionia</taxon>
        <taxon>Desulfovibrionales</taxon>
        <taxon>Desulfovibrionaceae</taxon>
        <taxon>Desulfovibrio</taxon>
    </lineage>
</organism>
<proteinExistence type="predicted"/>
<keyword evidence="2" id="KW-1185">Reference proteome</keyword>
<dbReference type="EMBL" id="FWZU01000003">
    <property type="protein sequence ID" value="SMF21170.1"/>
    <property type="molecule type" value="Genomic_DNA"/>
</dbReference>
<evidence type="ECO:0000313" key="1">
    <source>
        <dbReference type="EMBL" id="SMF21170.1"/>
    </source>
</evidence>
<dbReference type="RefSeq" id="WP_170921413.1">
    <property type="nucleotide sequence ID" value="NZ_FWZU01000003.1"/>
</dbReference>
<accession>A0A1X7DTL7</accession>
<dbReference type="PROSITE" id="PS51257">
    <property type="entry name" value="PROKAR_LIPOPROTEIN"/>
    <property type="match status" value="1"/>
</dbReference>
<evidence type="ECO:0008006" key="3">
    <source>
        <dbReference type="Google" id="ProtNLM"/>
    </source>
</evidence>
<dbReference type="Proteomes" id="UP000192906">
    <property type="component" value="Unassembled WGS sequence"/>
</dbReference>
<protein>
    <recommendedName>
        <fullName evidence="3">Lipoprotein</fullName>
    </recommendedName>
</protein>
<evidence type="ECO:0000313" key="2">
    <source>
        <dbReference type="Proteomes" id="UP000192906"/>
    </source>
</evidence>
<reference evidence="2" key="1">
    <citation type="submission" date="2017-04" db="EMBL/GenBank/DDBJ databases">
        <authorList>
            <person name="Varghese N."/>
            <person name="Submissions S."/>
        </authorList>
    </citation>
    <scope>NUCLEOTIDE SEQUENCE [LARGE SCALE GENOMIC DNA]</scope>
    <source>
        <strain evidence="2">K3S</strain>
    </source>
</reference>
<dbReference type="AlphaFoldDB" id="A0A1X7DTL7"/>
<name>A0A1X7DTL7_9BACT</name>